<sequence>MKMVEFIGRPALLIIDAQKEFLSSVTDSVHSVQIIGEVLQAARKNQIPVIFSKEIHRRTKVDFGRELDGDESIHCLEKTEGVEIVDPLQPIEGEYVITKRRYSCFVGTDLQILLQGLHVQTLIVCGFLTDVCVHYTCADAHQYDYFVRVIYDGVSGSSEEAHAAALKAIKYLQHDSETDSEEVIAFLNDARNREVG</sequence>
<protein>
    <submittedName>
        <fullName evidence="4">Cysteine hydrolase</fullName>
    </submittedName>
</protein>
<comment type="similarity">
    <text evidence="1">Belongs to the isochorismatase family.</text>
</comment>
<evidence type="ECO:0000256" key="1">
    <source>
        <dbReference type="ARBA" id="ARBA00006336"/>
    </source>
</evidence>
<organism evidence="4 5">
    <name type="scientific">Sporolactobacillus shoreae</name>
    <dbReference type="NCBI Taxonomy" id="1465501"/>
    <lineage>
        <taxon>Bacteria</taxon>
        <taxon>Bacillati</taxon>
        <taxon>Bacillota</taxon>
        <taxon>Bacilli</taxon>
        <taxon>Bacillales</taxon>
        <taxon>Sporolactobacillaceae</taxon>
        <taxon>Sporolactobacillus</taxon>
    </lineage>
</organism>
<name>A0A4Z0GQJ0_9BACL</name>
<dbReference type="GO" id="GO:0016787">
    <property type="term" value="F:hydrolase activity"/>
    <property type="evidence" value="ECO:0007669"/>
    <property type="project" value="UniProtKB-KW"/>
</dbReference>
<dbReference type="CDD" id="cd00431">
    <property type="entry name" value="cysteine_hydrolases"/>
    <property type="match status" value="1"/>
</dbReference>
<dbReference type="Pfam" id="PF00857">
    <property type="entry name" value="Isochorismatase"/>
    <property type="match status" value="1"/>
</dbReference>
<dbReference type="EMBL" id="SRJD01000008">
    <property type="protein sequence ID" value="TGA98303.1"/>
    <property type="molecule type" value="Genomic_DNA"/>
</dbReference>
<dbReference type="PANTHER" id="PTHR43540">
    <property type="entry name" value="PEROXYUREIDOACRYLATE/UREIDOACRYLATE AMIDOHYDROLASE-RELATED"/>
    <property type="match status" value="1"/>
</dbReference>
<keyword evidence="5" id="KW-1185">Reference proteome</keyword>
<proteinExistence type="inferred from homology"/>
<dbReference type="AlphaFoldDB" id="A0A4Z0GQJ0"/>
<dbReference type="InterPro" id="IPR050272">
    <property type="entry name" value="Isochorismatase-like_hydrls"/>
</dbReference>
<gene>
    <name evidence="4" type="ORF">E4665_08645</name>
</gene>
<keyword evidence="2 4" id="KW-0378">Hydrolase</keyword>
<accession>A0A4Z0GQJ0</accession>
<dbReference type="OrthoDB" id="4305745at2"/>
<evidence type="ECO:0000313" key="5">
    <source>
        <dbReference type="Proteomes" id="UP000298347"/>
    </source>
</evidence>
<evidence type="ECO:0000256" key="2">
    <source>
        <dbReference type="ARBA" id="ARBA00022801"/>
    </source>
</evidence>
<reference evidence="4 5" key="1">
    <citation type="journal article" date="2015" name="Int. J. Syst. Evol. Microbiol.">
        <title>Sporolactobacillus shoreae sp. nov. and Sporolactobacillus spathodeae sp. nov., two spore-forming lactic acid bacteria isolated from tree barks in Thailand.</title>
        <authorList>
            <person name="Thamacharoensuk T."/>
            <person name="Kitahara M."/>
            <person name="Ohkuma M."/>
            <person name="Thongchul N."/>
            <person name="Tanasupawat S."/>
        </authorList>
    </citation>
    <scope>NUCLEOTIDE SEQUENCE [LARGE SCALE GENOMIC DNA]</scope>
    <source>
        <strain evidence="4 5">BK92</strain>
    </source>
</reference>
<dbReference type="InterPro" id="IPR000868">
    <property type="entry name" value="Isochorismatase-like_dom"/>
</dbReference>
<dbReference type="Gene3D" id="3.40.50.850">
    <property type="entry name" value="Isochorismatase-like"/>
    <property type="match status" value="1"/>
</dbReference>
<comment type="caution">
    <text evidence="4">The sequence shown here is derived from an EMBL/GenBank/DDBJ whole genome shotgun (WGS) entry which is preliminary data.</text>
</comment>
<dbReference type="InterPro" id="IPR036380">
    <property type="entry name" value="Isochorismatase-like_sf"/>
</dbReference>
<dbReference type="SUPFAM" id="SSF52499">
    <property type="entry name" value="Isochorismatase-like hydrolases"/>
    <property type="match status" value="1"/>
</dbReference>
<dbReference type="Proteomes" id="UP000298347">
    <property type="component" value="Unassembled WGS sequence"/>
</dbReference>
<evidence type="ECO:0000313" key="4">
    <source>
        <dbReference type="EMBL" id="TGA98303.1"/>
    </source>
</evidence>
<evidence type="ECO:0000259" key="3">
    <source>
        <dbReference type="Pfam" id="PF00857"/>
    </source>
</evidence>
<feature type="domain" description="Isochorismatase-like" evidence="3">
    <location>
        <begin position="11"/>
        <end position="170"/>
    </location>
</feature>